<sequence>MRFTATFALIGLLAMAGAVSAADPAVADVAAPSDNPVVMADAPSGAADTMSIVDMNPSEDLTEFVDTPMDASAAEEPAMADSPAEQPEQPQDMEDDQDNVMFMDEADADAEDNDSHADLMRRNFQQTKEKNGMGQKTWIGRSSQVKQSRPDYDGSHGRQYAPKYRRDFQQTKTKSSFIDTPIVFDFKGQKTWIERPSQVKQARPDYGHGHGRQYAPKYRRDFQQTKTKSSFVDTPIVFDFKSQKTWIERPSQVKQTRPDHDRGHGRQYAPKYRRDFQQTKTKSSFVDTPIVFDFKSQKTWIERPSQVKQTRPDHDRGHGRQYAPKYRRDFQQTKTKSSFIDTPIVFDFKGQKTWIERHNAPAPARDYDHGHGHGHSRQYAPKYRRDFQQTKTKSTFIDTPIVFDFKGQKTWIERPSQVKAAPAPRYRKPFSKSYATKYRRDFQQTKTKSSFIDTPIVFDFKGQKTWIERHNAPAPVTRERYGKSYNKY</sequence>
<evidence type="ECO:0000313" key="3">
    <source>
        <dbReference type="EMBL" id="RKP35928.1"/>
    </source>
</evidence>
<reference evidence="4" key="1">
    <citation type="journal article" date="2018" name="Nat. Microbiol.">
        <title>Leveraging single-cell genomics to expand the fungal tree of life.</title>
        <authorList>
            <person name="Ahrendt S.R."/>
            <person name="Quandt C.A."/>
            <person name="Ciobanu D."/>
            <person name="Clum A."/>
            <person name="Salamov A."/>
            <person name="Andreopoulos B."/>
            <person name="Cheng J.F."/>
            <person name="Woyke T."/>
            <person name="Pelin A."/>
            <person name="Henrissat B."/>
            <person name="Reynolds N.K."/>
            <person name="Benny G.L."/>
            <person name="Smith M.E."/>
            <person name="James T.Y."/>
            <person name="Grigoriev I.V."/>
        </authorList>
    </citation>
    <scope>NUCLEOTIDE SEQUENCE [LARGE SCALE GENOMIC DNA]</scope>
    <source>
        <strain evidence="4">RSA 468</strain>
    </source>
</reference>
<evidence type="ECO:0000256" key="2">
    <source>
        <dbReference type="SAM" id="SignalP"/>
    </source>
</evidence>
<proteinExistence type="predicted"/>
<keyword evidence="4" id="KW-1185">Reference proteome</keyword>
<feature type="chain" id="PRO_5020703282" description="Btz domain-containing protein" evidence="2">
    <location>
        <begin position="22"/>
        <end position="488"/>
    </location>
</feature>
<dbReference type="Proteomes" id="UP000268162">
    <property type="component" value="Unassembled WGS sequence"/>
</dbReference>
<dbReference type="EMBL" id="ML002755">
    <property type="protein sequence ID" value="RKP35928.1"/>
    <property type="molecule type" value="Genomic_DNA"/>
</dbReference>
<feature type="region of interest" description="Disordered" evidence="1">
    <location>
        <begin position="73"/>
        <end position="94"/>
    </location>
</feature>
<gene>
    <name evidence="3" type="ORF">BJ085DRAFT_27699</name>
</gene>
<protein>
    <recommendedName>
        <fullName evidence="5">Btz domain-containing protein</fullName>
    </recommendedName>
</protein>
<feature type="region of interest" description="Disordered" evidence="1">
    <location>
        <begin position="140"/>
        <end position="159"/>
    </location>
</feature>
<name>A0A4P9ZRW6_9FUNG</name>
<keyword evidence="2" id="KW-0732">Signal</keyword>
<evidence type="ECO:0000256" key="1">
    <source>
        <dbReference type="SAM" id="MobiDB-lite"/>
    </source>
</evidence>
<organism evidence="3 4">
    <name type="scientific">Dimargaris cristalligena</name>
    <dbReference type="NCBI Taxonomy" id="215637"/>
    <lineage>
        <taxon>Eukaryota</taxon>
        <taxon>Fungi</taxon>
        <taxon>Fungi incertae sedis</taxon>
        <taxon>Zoopagomycota</taxon>
        <taxon>Kickxellomycotina</taxon>
        <taxon>Dimargaritomycetes</taxon>
        <taxon>Dimargaritales</taxon>
        <taxon>Dimargaritaceae</taxon>
        <taxon>Dimargaris</taxon>
    </lineage>
</organism>
<evidence type="ECO:0000313" key="4">
    <source>
        <dbReference type="Proteomes" id="UP000268162"/>
    </source>
</evidence>
<evidence type="ECO:0008006" key="5">
    <source>
        <dbReference type="Google" id="ProtNLM"/>
    </source>
</evidence>
<feature type="signal peptide" evidence="2">
    <location>
        <begin position="1"/>
        <end position="21"/>
    </location>
</feature>
<accession>A0A4P9ZRW6</accession>
<dbReference type="AlphaFoldDB" id="A0A4P9ZRW6"/>